<evidence type="ECO:0000313" key="1">
    <source>
        <dbReference type="EMBL" id="KAL2732339.1"/>
    </source>
</evidence>
<dbReference type="Proteomes" id="UP001607303">
    <property type="component" value="Unassembled WGS sequence"/>
</dbReference>
<accession>A0ABD2BHV1</accession>
<keyword evidence="2" id="KW-1185">Reference proteome</keyword>
<name>A0ABD2BHV1_VESMC</name>
<sequence length="67" mass="7960">MLDIFIVFYDLKKLQMNEIYETLVRLYASNISLRSLCKYHCVVFGTELLAYFDVEEEHLVCVVCVYL</sequence>
<gene>
    <name evidence="1" type="ORF">V1477_014580</name>
</gene>
<evidence type="ECO:0000313" key="2">
    <source>
        <dbReference type="Proteomes" id="UP001607303"/>
    </source>
</evidence>
<organism evidence="1 2">
    <name type="scientific">Vespula maculifrons</name>
    <name type="common">Eastern yellow jacket</name>
    <name type="synonym">Wasp</name>
    <dbReference type="NCBI Taxonomy" id="7453"/>
    <lineage>
        <taxon>Eukaryota</taxon>
        <taxon>Metazoa</taxon>
        <taxon>Ecdysozoa</taxon>
        <taxon>Arthropoda</taxon>
        <taxon>Hexapoda</taxon>
        <taxon>Insecta</taxon>
        <taxon>Pterygota</taxon>
        <taxon>Neoptera</taxon>
        <taxon>Endopterygota</taxon>
        <taxon>Hymenoptera</taxon>
        <taxon>Apocrita</taxon>
        <taxon>Aculeata</taxon>
        <taxon>Vespoidea</taxon>
        <taxon>Vespidae</taxon>
        <taxon>Vespinae</taxon>
        <taxon>Vespula</taxon>
    </lineage>
</organism>
<dbReference type="EMBL" id="JAYRBN010000075">
    <property type="protein sequence ID" value="KAL2732339.1"/>
    <property type="molecule type" value="Genomic_DNA"/>
</dbReference>
<proteinExistence type="predicted"/>
<dbReference type="AlphaFoldDB" id="A0ABD2BHV1"/>
<protein>
    <submittedName>
        <fullName evidence="1">Uncharacterized protein</fullName>
    </submittedName>
</protein>
<comment type="caution">
    <text evidence="1">The sequence shown here is derived from an EMBL/GenBank/DDBJ whole genome shotgun (WGS) entry which is preliminary data.</text>
</comment>
<reference evidence="1 2" key="1">
    <citation type="journal article" date="2024" name="Ann. Entomol. Soc. Am.">
        <title>Genomic analyses of the southern and eastern yellowjacket wasps (Hymenoptera: Vespidae) reveal evolutionary signatures of social life.</title>
        <authorList>
            <person name="Catto M.A."/>
            <person name="Caine P.B."/>
            <person name="Orr S.E."/>
            <person name="Hunt B.G."/>
            <person name="Goodisman M.A.D."/>
        </authorList>
    </citation>
    <scope>NUCLEOTIDE SEQUENCE [LARGE SCALE GENOMIC DNA]</scope>
    <source>
        <strain evidence="1">232</strain>
        <tissue evidence="1">Head and thorax</tissue>
    </source>
</reference>